<dbReference type="Pfam" id="PF07589">
    <property type="entry name" value="PEP-CTERM"/>
    <property type="match status" value="1"/>
</dbReference>
<keyword evidence="4" id="KW-1185">Reference proteome</keyword>
<feature type="signal peptide" evidence="1">
    <location>
        <begin position="1"/>
        <end position="21"/>
    </location>
</feature>
<dbReference type="AlphaFoldDB" id="A0A7Z1DWG2"/>
<dbReference type="RefSeq" id="WP_094624102.1">
    <property type="nucleotide sequence ID" value="NZ_NEFY01000002.1"/>
</dbReference>
<proteinExistence type="predicted"/>
<organism evidence="3 4">
    <name type="scientific">Marinobacter vinifirmus</name>
    <dbReference type="NCBI Taxonomy" id="355591"/>
    <lineage>
        <taxon>Bacteria</taxon>
        <taxon>Pseudomonadati</taxon>
        <taxon>Pseudomonadota</taxon>
        <taxon>Gammaproteobacteria</taxon>
        <taxon>Pseudomonadales</taxon>
        <taxon>Marinobacteraceae</taxon>
        <taxon>Marinobacter</taxon>
    </lineage>
</organism>
<name>A0A7Z1DWG2_9GAMM</name>
<sequence>MNIKMLVTSIALAGVAFSAQAVPVNVSEANGERSLQTIIAEDVIAPGYTTSLDVNTDQASPSDLWKNSDSGLSPTRYIASIAGLSGSTTFGIYDPNDLTKTYTIFDGSVDGVGAGDTFGLDANGDVYSDFNTFTGVTFSSTTFGFFIDVAGQMIYSQNSLNATSTLTDQQHMVAYQGQGDTINLPGFGGDTTWTQGGWLLAWEDTLGQGSDYDFNDLVVFIESAIPVPEPGTLALLGLGLAGLGAARRRQKA</sequence>
<dbReference type="InterPro" id="IPR013424">
    <property type="entry name" value="Ice-binding_C"/>
</dbReference>
<keyword evidence="1" id="KW-0732">Signal</keyword>
<accession>A0A7Z1DWG2</accession>
<feature type="chain" id="PRO_5031334112" description="Ice-binding protein C-terminal domain-containing protein" evidence="1">
    <location>
        <begin position="22"/>
        <end position="252"/>
    </location>
</feature>
<dbReference type="NCBIfam" id="TIGR02595">
    <property type="entry name" value="PEP_CTERM"/>
    <property type="match status" value="1"/>
</dbReference>
<dbReference type="Proteomes" id="UP000216984">
    <property type="component" value="Unassembled WGS sequence"/>
</dbReference>
<feature type="domain" description="Ice-binding protein C-terminal" evidence="2">
    <location>
        <begin position="226"/>
        <end position="249"/>
    </location>
</feature>
<evidence type="ECO:0000313" key="3">
    <source>
        <dbReference type="EMBL" id="OZC37236.1"/>
    </source>
</evidence>
<evidence type="ECO:0000256" key="1">
    <source>
        <dbReference type="SAM" id="SignalP"/>
    </source>
</evidence>
<comment type="caution">
    <text evidence="3">The sequence shown here is derived from an EMBL/GenBank/DDBJ whole genome shotgun (WGS) entry which is preliminary data.</text>
</comment>
<protein>
    <recommendedName>
        <fullName evidence="2">Ice-binding protein C-terminal domain-containing protein</fullName>
    </recommendedName>
</protein>
<reference evidence="3 4" key="1">
    <citation type="submission" date="2017-06" db="EMBL/GenBank/DDBJ databases">
        <title>Draft genome sequence of the halophilic bacterium Marinobacter vinifirmus FB1.</title>
        <authorList>
            <person name="Stepanov V.G."/>
            <person name="Roberts D.J."/>
            <person name="Fox G.E."/>
        </authorList>
    </citation>
    <scope>NUCLEOTIDE SEQUENCE [LARGE SCALE GENOMIC DNA]</scope>
    <source>
        <strain evidence="3 4">FB1</strain>
    </source>
</reference>
<gene>
    <name evidence="3" type="ORF">B9Q17_03710</name>
</gene>
<evidence type="ECO:0000313" key="4">
    <source>
        <dbReference type="Proteomes" id="UP000216984"/>
    </source>
</evidence>
<dbReference type="EMBL" id="NEFY01000002">
    <property type="protein sequence ID" value="OZC37236.1"/>
    <property type="molecule type" value="Genomic_DNA"/>
</dbReference>
<evidence type="ECO:0000259" key="2">
    <source>
        <dbReference type="Pfam" id="PF07589"/>
    </source>
</evidence>